<proteinExistence type="predicted"/>
<dbReference type="RefSeq" id="WP_262095971.1">
    <property type="nucleotide sequence ID" value="NZ_JAOEGN010000005.1"/>
</dbReference>
<sequence length="704" mass="79962">MKKLITTFVLLLTGILLSTISLQASVWVGFKTSNPDASNYQANLYHEMKDNKVFIKMSVPMFDWVSEEGHGNYKTIVHTDNNYYFNMPDVGNDPYFNYDIGIPSMEYTSFIIDSKSPTGTITRKHEIQTTAFDYIHFENYGEGFYVMLKKVGQTQNVAIYRFTYNSSTSLYFYKNSVNVTTRLYYSNTINDSSTLTMNYNDPIVFPGYDTSTYSYSKTAINGFLTTNTENTTVRAISDMEIDRFYKPSNTVIAYFVGSDDKVLKVHYVNIGGTPVAPTTIPNPPNGYTLDQNVWDKSINKIYVDTVYKVKYIFDGNIIEGWNDLPKTIGTVADIDKSDFNSRVGHVTFTKLSNGNYNTNILYQGVNYLAQDISFSFLGEDPAKAYYYTQGEDKFIWFILTSALKPTSYHIAANAWVIYNVNTGEWIRTSDVSIFGMPHVKSNYNMYVDLVIPYGVDDLVSVIMSYKYQYQWPVGTSSWREVKNKTFTKGDEVIQTLPWWGSGFGIYNGLIKNSEPNLFLEDVISPISNPTDSYKSTFVNYINQNKPASDLKLYKSTDIFIGGYNVYEIFMGSYSEFPAVNVRAKDVVIVNIRYIENGVEFSKPYPKIVIPDMPKFEGGIEFDTPIDNPFDFFKLIDFKNIDWNSWVTWVVIIIIASVLLVVLSYVIKAVALVTTATKTVFTPMGIVITGTIILIVLILMGVSSI</sequence>
<feature type="transmembrane region" description="Helical" evidence="1">
    <location>
        <begin position="645"/>
        <end position="666"/>
    </location>
</feature>
<keyword evidence="1" id="KW-1133">Transmembrane helix</keyword>
<feature type="transmembrane region" description="Helical" evidence="1">
    <location>
        <begin position="678"/>
        <end position="701"/>
    </location>
</feature>
<keyword evidence="1" id="KW-0812">Transmembrane</keyword>
<comment type="caution">
    <text evidence="2">The sequence shown here is derived from an EMBL/GenBank/DDBJ whole genome shotgun (WGS) entry which is preliminary data.</text>
</comment>
<evidence type="ECO:0000256" key="1">
    <source>
        <dbReference type="SAM" id="Phobius"/>
    </source>
</evidence>
<keyword evidence="1" id="KW-0472">Membrane</keyword>
<keyword evidence="3" id="KW-1185">Reference proteome</keyword>
<reference evidence="3" key="1">
    <citation type="submission" date="2023-07" db="EMBL/GenBank/DDBJ databases">
        <title>Novel Mycoplasma species identified in domestic and wild animals.</title>
        <authorList>
            <person name="Volokhov D.V."/>
            <person name="Furtak V.A."/>
            <person name="Zagorodnyaya T.A."/>
        </authorList>
    </citation>
    <scope>NUCLEOTIDE SEQUENCE [LARGE SCALE GENOMIC DNA]</scope>
    <source>
        <strain evidence="3">92-19</strain>
    </source>
</reference>
<dbReference type="EMBL" id="JAOEGN010000005">
    <property type="protein sequence ID" value="MCU0104722.1"/>
    <property type="molecule type" value="Genomic_DNA"/>
</dbReference>
<name>A0ABT2PYB3_9MOLU</name>
<gene>
    <name evidence="2" type="ORF">N7603_03535</name>
</gene>
<protein>
    <submittedName>
        <fullName evidence="2">Uncharacterized protein</fullName>
    </submittedName>
</protein>
<accession>A0ABT2PYB3</accession>
<organism evidence="2 3">
    <name type="scientific">Paracholeplasma vituli</name>
    <dbReference type="NCBI Taxonomy" id="69473"/>
    <lineage>
        <taxon>Bacteria</taxon>
        <taxon>Bacillati</taxon>
        <taxon>Mycoplasmatota</taxon>
        <taxon>Mollicutes</taxon>
        <taxon>Acholeplasmatales</taxon>
        <taxon>Acholeplasmataceae</taxon>
        <taxon>Paracholeplasma</taxon>
    </lineage>
</organism>
<evidence type="ECO:0000313" key="2">
    <source>
        <dbReference type="EMBL" id="MCU0104722.1"/>
    </source>
</evidence>
<evidence type="ECO:0000313" key="3">
    <source>
        <dbReference type="Proteomes" id="UP001209076"/>
    </source>
</evidence>
<dbReference type="Proteomes" id="UP001209076">
    <property type="component" value="Unassembled WGS sequence"/>
</dbReference>